<reference evidence="2 3" key="1">
    <citation type="submission" date="2018-05" db="EMBL/GenBank/DDBJ databases">
        <title>Genomic Encyclopedia of Type Strains, Phase IV (KMG-IV): sequencing the most valuable type-strain genomes for metagenomic binning, comparative biology and taxonomic classification.</title>
        <authorList>
            <person name="Goeker M."/>
        </authorList>
    </citation>
    <scope>NUCLEOTIDE SEQUENCE [LARGE SCALE GENOMIC DNA]</scope>
    <source>
        <strain evidence="2 3">DSM 2626</strain>
    </source>
</reference>
<dbReference type="EMBL" id="QGGH01000001">
    <property type="protein sequence ID" value="PWJ93589.1"/>
    <property type="molecule type" value="Genomic_DNA"/>
</dbReference>
<dbReference type="Proteomes" id="UP000245631">
    <property type="component" value="Unassembled WGS sequence"/>
</dbReference>
<dbReference type="GeneID" id="61049620"/>
<sequence length="140" mass="14921">MGKFRKGDVVTIEGTIDSGFEHEGKIKVRIGSFSDAFASVSDIKMVRPIIEVGDRVAYPADGYNAGEVGEVLAIIDGYCWVKLATEYGSGRVSWPVACVNRVDPPDPASVEPPAPAVADEMEIPAAPEPVTVDDTDPLPF</sequence>
<evidence type="ECO:0000313" key="3">
    <source>
        <dbReference type="Proteomes" id="UP000245631"/>
    </source>
</evidence>
<accession>A0A8E3B6Q4</accession>
<protein>
    <submittedName>
        <fullName evidence="2">Uncharacterized protein</fullName>
    </submittedName>
</protein>
<name>A0A8E3B6Q4_RHILI</name>
<evidence type="ECO:0000256" key="1">
    <source>
        <dbReference type="SAM" id="MobiDB-lite"/>
    </source>
</evidence>
<dbReference type="RefSeq" id="WP_109658801.1">
    <property type="nucleotide sequence ID" value="NZ_QGGH01000001.1"/>
</dbReference>
<proteinExistence type="predicted"/>
<organism evidence="2 3">
    <name type="scientific">Rhizobium loti</name>
    <name type="common">Mesorhizobium loti</name>
    <dbReference type="NCBI Taxonomy" id="381"/>
    <lineage>
        <taxon>Bacteria</taxon>
        <taxon>Pseudomonadati</taxon>
        <taxon>Pseudomonadota</taxon>
        <taxon>Alphaproteobacteria</taxon>
        <taxon>Hyphomicrobiales</taxon>
        <taxon>Phyllobacteriaceae</taxon>
        <taxon>Mesorhizobium</taxon>
    </lineage>
</organism>
<feature type="compositionally biased region" description="Acidic residues" evidence="1">
    <location>
        <begin position="131"/>
        <end position="140"/>
    </location>
</feature>
<feature type="region of interest" description="Disordered" evidence="1">
    <location>
        <begin position="103"/>
        <end position="140"/>
    </location>
</feature>
<gene>
    <name evidence="2" type="ORF">C8D77_101268</name>
</gene>
<dbReference type="AlphaFoldDB" id="A0A8E3B6Q4"/>
<comment type="caution">
    <text evidence="2">The sequence shown here is derived from an EMBL/GenBank/DDBJ whole genome shotgun (WGS) entry which is preliminary data.</text>
</comment>
<evidence type="ECO:0000313" key="2">
    <source>
        <dbReference type="EMBL" id="PWJ93589.1"/>
    </source>
</evidence>
<feature type="compositionally biased region" description="Pro residues" evidence="1">
    <location>
        <begin position="105"/>
        <end position="115"/>
    </location>
</feature>